<gene>
    <name evidence="2" type="ORF">AMORRO_LOCUS12661</name>
</gene>
<dbReference type="OrthoDB" id="47059at2759"/>
<dbReference type="Pfam" id="PF20662">
    <property type="entry name" value="COG4_C"/>
    <property type="match status" value="1"/>
</dbReference>
<dbReference type="Gene3D" id="1.20.58.1970">
    <property type="match status" value="1"/>
</dbReference>
<dbReference type="InterPro" id="IPR048684">
    <property type="entry name" value="COG4_C"/>
</dbReference>
<dbReference type="InterPro" id="IPR048682">
    <property type="entry name" value="COG4"/>
</dbReference>
<sequence length="230" mass="27011">ANIGYMILLNNLDVSVDYMQRLTSELSALPSINKEDYENVQKCFAWLDSNTTNKFKQILTSGIEQLFTQMVKPRIRPILQEAYKDIKYVLNEDEYHEQEANDGFSKRFVYGFDSLIQVYQTTFSENNYNQMMMHILELVTIMWEKTVFGTKFNQLGALRFDKDLRAVNNYFSTKMQWPFRDRFTRLSQISTLLNLESLSEIYDFWGSTTKSSNPITWRLTVTEAKKVAGL</sequence>
<organism evidence="2 3">
    <name type="scientific">Acaulospora morrowiae</name>
    <dbReference type="NCBI Taxonomy" id="94023"/>
    <lineage>
        <taxon>Eukaryota</taxon>
        <taxon>Fungi</taxon>
        <taxon>Fungi incertae sedis</taxon>
        <taxon>Mucoromycota</taxon>
        <taxon>Glomeromycotina</taxon>
        <taxon>Glomeromycetes</taxon>
        <taxon>Diversisporales</taxon>
        <taxon>Acaulosporaceae</taxon>
        <taxon>Acaulospora</taxon>
    </lineage>
</organism>
<dbReference type="EMBL" id="CAJVPV010019301">
    <property type="protein sequence ID" value="CAG8710570.1"/>
    <property type="molecule type" value="Genomic_DNA"/>
</dbReference>
<feature type="non-terminal residue" evidence="2">
    <location>
        <position position="230"/>
    </location>
</feature>
<evidence type="ECO:0000313" key="3">
    <source>
        <dbReference type="Proteomes" id="UP000789342"/>
    </source>
</evidence>
<dbReference type="Gene3D" id="1.10.287.1060">
    <property type="entry name" value="ESAT-6-like"/>
    <property type="match status" value="1"/>
</dbReference>
<dbReference type="PANTHER" id="PTHR24016">
    <property type="entry name" value="CONSERVED OLIGOMERIC GOLGI COMPLEX SUBUNIT 4"/>
    <property type="match status" value="1"/>
</dbReference>
<comment type="caution">
    <text evidence="2">The sequence shown here is derived from an EMBL/GenBank/DDBJ whole genome shotgun (WGS) entry which is preliminary data.</text>
</comment>
<protein>
    <submittedName>
        <fullName evidence="2">4449_t:CDS:1</fullName>
    </submittedName>
</protein>
<evidence type="ECO:0000313" key="2">
    <source>
        <dbReference type="EMBL" id="CAG8710570.1"/>
    </source>
</evidence>
<dbReference type="AlphaFoldDB" id="A0A9N9N7U3"/>
<name>A0A9N9N7U3_9GLOM</name>
<proteinExistence type="predicted"/>
<keyword evidence="3" id="KW-1185">Reference proteome</keyword>
<accession>A0A9N9N7U3</accession>
<dbReference type="PANTHER" id="PTHR24016:SF0">
    <property type="entry name" value="CONSERVED OLIGOMERIC GOLGI COMPLEX SUBUNIT 4"/>
    <property type="match status" value="1"/>
</dbReference>
<reference evidence="2" key="1">
    <citation type="submission" date="2021-06" db="EMBL/GenBank/DDBJ databases">
        <authorList>
            <person name="Kallberg Y."/>
            <person name="Tangrot J."/>
            <person name="Rosling A."/>
        </authorList>
    </citation>
    <scope>NUCLEOTIDE SEQUENCE</scope>
    <source>
        <strain evidence="2">CL551</strain>
    </source>
</reference>
<evidence type="ECO:0000259" key="1">
    <source>
        <dbReference type="Pfam" id="PF20662"/>
    </source>
</evidence>
<feature type="non-terminal residue" evidence="2">
    <location>
        <position position="1"/>
    </location>
</feature>
<feature type="domain" description="Conserved oligomeric Golgi complex subunit 4 C-terminal" evidence="1">
    <location>
        <begin position="5"/>
        <end position="226"/>
    </location>
</feature>
<dbReference type="Proteomes" id="UP000789342">
    <property type="component" value="Unassembled WGS sequence"/>
</dbReference>